<dbReference type="AlphaFoldDB" id="A0A251U1F2"/>
<evidence type="ECO:0000256" key="1">
    <source>
        <dbReference type="ARBA" id="ARBA00023002"/>
    </source>
</evidence>
<dbReference type="Gene3D" id="3.60.130.10">
    <property type="entry name" value="Clavaminate synthase-like"/>
    <property type="match status" value="2"/>
</dbReference>
<sequence length="444" mass="49697">MATGKFFRQVPLPEQKSHNDDVLFPAVLSPTCTTAIQLSTFKEAIGAHKPWLESILVNTGAILFRGFPVTSPSDFNDVVEAFGFPEFSYVGGRVPRTQVVGRVYTANESPLHLEVPFHHEMAYNPDFPTKLFFFCDEEPEEGGETPIVLSHIVYEKMKERHPDFVAQLEEHGLMYITIHGDKEDPSSITGSSWKTAFQTDDKKIAEERAVKKGTKLEWMGNTAKLITGPIPAIRLDEASCRKTWFNSLAIAYSLPASERQNASAELGSGDPVDEDVMKDMLRILKEECVVIPWKKGDVLLVNNLTVLHSSWKKAYQTDDKNVAEERAVKQGTKLEWMGNMAKTITGPVAAIRFDEATGRKTWFNSLAVAYNVPTSEKQSTSVELGSGDPVDYDAMKDMLRILKEECVAIPWKKGDVLLVNNLTVLHSRWPLIKPPRRILASLCK</sequence>
<protein>
    <submittedName>
        <fullName evidence="3">Putative tauD/TfdA-like domain-containing protein</fullName>
    </submittedName>
</protein>
<name>A0A251U1F2_HELAN</name>
<dbReference type="EMBL" id="CM007898">
    <property type="protein sequence ID" value="OTG16823.1"/>
    <property type="molecule type" value="Genomic_DNA"/>
</dbReference>
<evidence type="ECO:0000313" key="3">
    <source>
        <dbReference type="EMBL" id="OTG16823.1"/>
    </source>
</evidence>
<dbReference type="InParanoid" id="A0A251U1F2"/>
<dbReference type="Pfam" id="PF02668">
    <property type="entry name" value="TauD"/>
    <property type="match status" value="2"/>
</dbReference>
<dbReference type="InterPro" id="IPR003819">
    <property type="entry name" value="TauD/TfdA-like"/>
</dbReference>
<reference evidence="4" key="1">
    <citation type="journal article" date="2017" name="Nature">
        <title>The sunflower genome provides insights into oil metabolism, flowering and Asterid evolution.</title>
        <authorList>
            <person name="Badouin H."/>
            <person name="Gouzy J."/>
            <person name="Grassa C.J."/>
            <person name="Murat F."/>
            <person name="Staton S.E."/>
            <person name="Cottret L."/>
            <person name="Lelandais-Briere C."/>
            <person name="Owens G.L."/>
            <person name="Carrere S."/>
            <person name="Mayjonade B."/>
            <person name="Legrand L."/>
            <person name="Gill N."/>
            <person name="Kane N.C."/>
            <person name="Bowers J.E."/>
            <person name="Hubner S."/>
            <person name="Bellec A."/>
            <person name="Berard A."/>
            <person name="Berges H."/>
            <person name="Blanchet N."/>
            <person name="Boniface M.C."/>
            <person name="Brunel D."/>
            <person name="Catrice O."/>
            <person name="Chaidir N."/>
            <person name="Claudel C."/>
            <person name="Donnadieu C."/>
            <person name="Faraut T."/>
            <person name="Fievet G."/>
            <person name="Helmstetter N."/>
            <person name="King M."/>
            <person name="Knapp S.J."/>
            <person name="Lai Z."/>
            <person name="Le Paslier M.C."/>
            <person name="Lippi Y."/>
            <person name="Lorenzon L."/>
            <person name="Mandel J.R."/>
            <person name="Marage G."/>
            <person name="Marchand G."/>
            <person name="Marquand E."/>
            <person name="Bret-Mestries E."/>
            <person name="Morien E."/>
            <person name="Nambeesan S."/>
            <person name="Nguyen T."/>
            <person name="Pegot-Espagnet P."/>
            <person name="Pouilly N."/>
            <person name="Raftis F."/>
            <person name="Sallet E."/>
            <person name="Schiex T."/>
            <person name="Thomas J."/>
            <person name="Vandecasteele C."/>
            <person name="Vares D."/>
            <person name="Vear F."/>
            <person name="Vautrin S."/>
            <person name="Crespi M."/>
            <person name="Mangin B."/>
            <person name="Burke J.M."/>
            <person name="Salse J."/>
            <person name="Munos S."/>
            <person name="Vincourt P."/>
            <person name="Rieseberg L.H."/>
            <person name="Langlade N.B."/>
        </authorList>
    </citation>
    <scope>NUCLEOTIDE SEQUENCE [LARGE SCALE GENOMIC DNA]</scope>
    <source>
        <strain evidence="4">cv. SF193</strain>
    </source>
</reference>
<gene>
    <name evidence="3" type="ORF">HannXRQ_Chr09g0275611</name>
</gene>
<dbReference type="STRING" id="4232.A0A251U1F2"/>
<keyword evidence="1" id="KW-0560">Oxidoreductase</keyword>
<dbReference type="GO" id="GO:0016491">
    <property type="term" value="F:oxidoreductase activity"/>
    <property type="evidence" value="ECO:0007669"/>
    <property type="project" value="UniProtKB-KW"/>
</dbReference>
<dbReference type="OMA" id="HHEMSHA"/>
<dbReference type="SUPFAM" id="SSF51197">
    <property type="entry name" value="Clavaminate synthase-like"/>
    <property type="match status" value="2"/>
</dbReference>
<keyword evidence="4" id="KW-1185">Reference proteome</keyword>
<accession>A0A251U1F2</accession>
<dbReference type="PANTHER" id="PTHR10696">
    <property type="entry name" value="GAMMA-BUTYROBETAINE HYDROXYLASE-RELATED"/>
    <property type="match status" value="1"/>
</dbReference>
<dbReference type="InterPro" id="IPR050411">
    <property type="entry name" value="AlphaKG_dependent_hydroxylases"/>
</dbReference>
<dbReference type="Proteomes" id="UP000215914">
    <property type="component" value="Chromosome 9"/>
</dbReference>
<feature type="domain" description="TauD/TfdA-like" evidence="2">
    <location>
        <begin position="351"/>
        <end position="439"/>
    </location>
</feature>
<evidence type="ECO:0000313" key="4">
    <source>
        <dbReference type="Proteomes" id="UP000215914"/>
    </source>
</evidence>
<dbReference type="InterPro" id="IPR042098">
    <property type="entry name" value="TauD-like_sf"/>
</dbReference>
<dbReference type="PANTHER" id="PTHR10696:SF45">
    <property type="entry name" value="TAUD_TFDA-LIKE DOMAIN-CONTAINING PROTEIN-RELATED"/>
    <property type="match status" value="1"/>
</dbReference>
<feature type="domain" description="TauD/TfdA-like" evidence="2">
    <location>
        <begin position="36"/>
        <end position="310"/>
    </location>
</feature>
<organism evidence="3 4">
    <name type="scientific">Helianthus annuus</name>
    <name type="common">Common sunflower</name>
    <dbReference type="NCBI Taxonomy" id="4232"/>
    <lineage>
        <taxon>Eukaryota</taxon>
        <taxon>Viridiplantae</taxon>
        <taxon>Streptophyta</taxon>
        <taxon>Embryophyta</taxon>
        <taxon>Tracheophyta</taxon>
        <taxon>Spermatophyta</taxon>
        <taxon>Magnoliopsida</taxon>
        <taxon>eudicotyledons</taxon>
        <taxon>Gunneridae</taxon>
        <taxon>Pentapetalae</taxon>
        <taxon>asterids</taxon>
        <taxon>campanulids</taxon>
        <taxon>Asterales</taxon>
        <taxon>Asteraceae</taxon>
        <taxon>Asteroideae</taxon>
        <taxon>Heliantheae alliance</taxon>
        <taxon>Heliantheae</taxon>
        <taxon>Helianthus</taxon>
    </lineage>
</organism>
<evidence type="ECO:0000259" key="2">
    <source>
        <dbReference type="Pfam" id="PF02668"/>
    </source>
</evidence>
<proteinExistence type="predicted"/>